<dbReference type="Pfam" id="PF14749">
    <property type="entry name" value="Acyl-CoA_ox_N"/>
    <property type="match status" value="1"/>
</dbReference>
<dbReference type="STRING" id="559304.G8YVE3"/>
<reference evidence="21" key="2">
    <citation type="journal article" date="2012" name="G3 (Bethesda)">
        <title>Pichia sorbitophila, an interspecies yeast hybrid reveals early steps of genome resolution following polyploidization.</title>
        <authorList>
            <person name="Leh Louis V."/>
            <person name="Despons L."/>
            <person name="Friedrich A."/>
            <person name="Martin T."/>
            <person name="Durrens P."/>
            <person name="Casaregola S."/>
            <person name="Neuveglise C."/>
            <person name="Fairhead C."/>
            <person name="Marck C."/>
            <person name="Cruz J.A."/>
            <person name="Straub M.L."/>
            <person name="Kugler V."/>
            <person name="Sacerdot C."/>
            <person name="Uzunov Z."/>
            <person name="Thierry A."/>
            <person name="Weiss S."/>
            <person name="Bleykasten C."/>
            <person name="De Montigny J."/>
            <person name="Jacques N."/>
            <person name="Jung P."/>
            <person name="Lemaire M."/>
            <person name="Mallet S."/>
            <person name="Morel G."/>
            <person name="Richard G.F."/>
            <person name="Sarkar A."/>
            <person name="Savel G."/>
            <person name="Schacherer J."/>
            <person name="Seret M.L."/>
            <person name="Talla E."/>
            <person name="Samson G."/>
            <person name="Jubin C."/>
            <person name="Poulain J."/>
            <person name="Vacherie B."/>
            <person name="Barbe V."/>
            <person name="Pelletier E."/>
            <person name="Sherman D.J."/>
            <person name="Westhof E."/>
            <person name="Weissenbach J."/>
            <person name="Baret P.V."/>
            <person name="Wincker P."/>
            <person name="Gaillardin C."/>
            <person name="Dujon B."/>
            <person name="Souciet J.L."/>
        </authorList>
    </citation>
    <scope>NUCLEOTIDE SEQUENCE [LARGE SCALE GENOMIC DNA]</scope>
    <source>
        <strain evidence="21">ATCC MYA-4447 / BCRC 22081 / CBS 7064 / NBRC 10061 / NRRL Y-12695</strain>
    </source>
</reference>
<dbReference type="InterPro" id="IPR009100">
    <property type="entry name" value="AcylCoA_DH/oxidase_NM_dom_sf"/>
</dbReference>
<evidence type="ECO:0000259" key="15">
    <source>
        <dbReference type="Pfam" id="PF01756"/>
    </source>
</evidence>
<accession>G8YVE3</accession>
<evidence type="ECO:0000313" key="21">
    <source>
        <dbReference type="Proteomes" id="UP000005222"/>
    </source>
</evidence>
<dbReference type="eggNOG" id="KOG0136">
    <property type="taxonomic scope" value="Eukaryota"/>
</dbReference>
<comment type="subcellular location">
    <subcellularLocation>
        <location evidence="3">Peroxisome</location>
    </subcellularLocation>
</comment>
<keyword evidence="10" id="KW-0443">Lipid metabolism</keyword>
<keyword evidence="6 12" id="KW-0285">Flavoprotein</keyword>
<organism evidence="19 21">
    <name type="scientific">Pichia sorbitophila (strain ATCC MYA-4447 / BCRC 22081 / CBS 7064 / NBRC 10061 / NRRL Y-12695)</name>
    <name type="common">Hybrid yeast</name>
    <dbReference type="NCBI Taxonomy" id="559304"/>
    <lineage>
        <taxon>Eukaryota</taxon>
        <taxon>Fungi</taxon>
        <taxon>Dikarya</taxon>
        <taxon>Ascomycota</taxon>
        <taxon>Saccharomycotina</taxon>
        <taxon>Pichiomycetes</taxon>
        <taxon>Debaryomycetaceae</taxon>
        <taxon>Millerozyma</taxon>
    </lineage>
</organism>
<evidence type="ECO:0000256" key="9">
    <source>
        <dbReference type="ARBA" id="ARBA00023002"/>
    </source>
</evidence>
<feature type="domain" description="Acyl-CoA oxidase C-terminal" evidence="15">
    <location>
        <begin position="508"/>
        <end position="681"/>
    </location>
</feature>
<dbReference type="EMBL" id="FO082058">
    <property type="protein sequence ID" value="CCE73387.1"/>
    <property type="molecule type" value="Genomic_DNA"/>
</dbReference>
<dbReference type="InterPro" id="IPR012258">
    <property type="entry name" value="Acyl-CoA_oxidase"/>
</dbReference>
<dbReference type="FunFam" id="1.10.540.10:FF:000018">
    <property type="entry name" value="Acyl-coenzyme A oxidase"/>
    <property type="match status" value="1"/>
</dbReference>
<evidence type="ECO:0000259" key="16">
    <source>
        <dbReference type="Pfam" id="PF02770"/>
    </source>
</evidence>
<dbReference type="FunFam" id="2.40.110.10:FF:000003">
    <property type="entry name" value="Acyl-coenzyme A oxidase"/>
    <property type="match status" value="1"/>
</dbReference>
<dbReference type="InterPro" id="IPR006091">
    <property type="entry name" value="Acyl-CoA_Oxase/DH_mid-dom"/>
</dbReference>
<dbReference type="GO" id="GO:0003997">
    <property type="term" value="F:acyl-CoA oxidase activity"/>
    <property type="evidence" value="ECO:0007669"/>
    <property type="project" value="UniProtKB-EC"/>
</dbReference>
<dbReference type="GO" id="GO:0071949">
    <property type="term" value="F:FAD binding"/>
    <property type="evidence" value="ECO:0007669"/>
    <property type="project" value="InterPro"/>
</dbReference>
<dbReference type="PANTHER" id="PTHR10909">
    <property type="entry name" value="ELECTRON TRANSPORT OXIDOREDUCTASE"/>
    <property type="match status" value="1"/>
</dbReference>
<dbReference type="GO" id="GO:0055088">
    <property type="term" value="P:lipid homeostasis"/>
    <property type="evidence" value="ECO:0007669"/>
    <property type="project" value="TreeGrafter"/>
</dbReference>
<dbReference type="Gene3D" id="1.10.540.10">
    <property type="entry name" value="Acyl-CoA dehydrogenase/oxidase, N-terminal domain"/>
    <property type="match status" value="1"/>
</dbReference>
<dbReference type="InterPro" id="IPR046373">
    <property type="entry name" value="Acyl-CoA_Oxase/DH_mid-dom_sf"/>
</dbReference>
<dbReference type="InterPro" id="IPR036250">
    <property type="entry name" value="AcylCo_DH-like_C"/>
</dbReference>
<evidence type="ECO:0000256" key="2">
    <source>
        <dbReference type="ARBA" id="ARBA00001974"/>
    </source>
</evidence>
<evidence type="ECO:0000256" key="14">
    <source>
        <dbReference type="PIRSR" id="PIRSR000168-2"/>
    </source>
</evidence>
<dbReference type="EMBL" id="FO082059">
    <property type="protein sequence ID" value="CCE72826.1"/>
    <property type="molecule type" value="Genomic_DNA"/>
</dbReference>
<evidence type="ECO:0000313" key="20">
    <source>
        <dbReference type="EMBL" id="CCE73387.1"/>
    </source>
</evidence>
<dbReference type="AlphaFoldDB" id="G8YVE3"/>
<comment type="pathway">
    <text evidence="4">Lipid metabolism; peroxisomal fatty acid beta-oxidation.</text>
</comment>
<dbReference type="Pfam" id="PF22924">
    <property type="entry name" value="ACOX_C_alpha1"/>
    <property type="match status" value="1"/>
</dbReference>
<evidence type="ECO:0000256" key="12">
    <source>
        <dbReference type="PIRNR" id="PIRNR000168"/>
    </source>
</evidence>
<reference evidence="19" key="1">
    <citation type="submission" date="2011-10" db="EMBL/GenBank/DDBJ databases">
        <authorList>
            <person name="Genoscope - CEA"/>
        </authorList>
    </citation>
    <scope>NUCLEOTIDE SEQUENCE</scope>
    <source>
        <strain evidence="19">CBS 7064</strain>
    </source>
</reference>
<keyword evidence="8" id="KW-0276">Fatty acid metabolism</keyword>
<dbReference type="Pfam" id="PF02770">
    <property type="entry name" value="Acyl-CoA_dh_M"/>
    <property type="match status" value="1"/>
</dbReference>
<feature type="domain" description="Acyl-CoA oxidase C-alpha1" evidence="18">
    <location>
        <begin position="292"/>
        <end position="466"/>
    </location>
</feature>
<evidence type="ECO:0000256" key="6">
    <source>
        <dbReference type="ARBA" id="ARBA00022630"/>
    </source>
</evidence>
<evidence type="ECO:0000259" key="18">
    <source>
        <dbReference type="Pfam" id="PF22924"/>
    </source>
</evidence>
<keyword evidence="11" id="KW-0576">Peroxisome</keyword>
<evidence type="ECO:0000256" key="13">
    <source>
        <dbReference type="PIRSR" id="PIRSR000168-1"/>
    </source>
</evidence>
<gene>
    <name evidence="19" type="primary">Piso0_000422</name>
    <name evidence="19" type="ORF">GNLVRS01_PISO0A08998g</name>
    <name evidence="20" type="ORF">GNLVRS01_PISO0B09065g</name>
</gene>
<dbReference type="SUPFAM" id="SSF47203">
    <property type="entry name" value="Acyl-CoA dehydrogenase C-terminal domain-like"/>
    <property type="match status" value="2"/>
</dbReference>
<dbReference type="GO" id="GO:0005504">
    <property type="term" value="F:fatty acid binding"/>
    <property type="evidence" value="ECO:0007669"/>
    <property type="project" value="TreeGrafter"/>
</dbReference>
<evidence type="ECO:0000256" key="11">
    <source>
        <dbReference type="ARBA" id="ARBA00023140"/>
    </source>
</evidence>
<evidence type="ECO:0000256" key="8">
    <source>
        <dbReference type="ARBA" id="ARBA00022832"/>
    </source>
</evidence>
<feature type="binding site" evidence="14">
    <location>
        <position position="157"/>
    </location>
    <ligand>
        <name>FAD</name>
        <dbReference type="ChEBI" id="CHEBI:57692"/>
    </ligand>
</feature>
<keyword evidence="9" id="KW-0560">Oxidoreductase</keyword>
<dbReference type="PIRSF" id="PIRSF000168">
    <property type="entry name" value="Acyl-CoA_oxidase"/>
    <property type="match status" value="1"/>
</dbReference>
<dbReference type="InterPro" id="IPR037069">
    <property type="entry name" value="AcylCoA_DH/ox_N_sf"/>
</dbReference>
<evidence type="ECO:0000256" key="7">
    <source>
        <dbReference type="ARBA" id="ARBA00022827"/>
    </source>
</evidence>
<comment type="cofactor">
    <cofactor evidence="2">
        <name>FAD</name>
        <dbReference type="ChEBI" id="CHEBI:57692"/>
    </cofactor>
</comment>
<dbReference type="GO" id="GO:0033540">
    <property type="term" value="P:fatty acid beta-oxidation using acyl-CoA oxidase"/>
    <property type="evidence" value="ECO:0007669"/>
    <property type="project" value="UniProtKB-UniPathway"/>
</dbReference>
<dbReference type="InterPro" id="IPR029320">
    <property type="entry name" value="Acyl-CoA_ox_N"/>
</dbReference>
<dbReference type="InParanoid" id="G8YVE3"/>
<evidence type="ECO:0000256" key="3">
    <source>
        <dbReference type="ARBA" id="ARBA00004275"/>
    </source>
</evidence>
<dbReference type="FunCoup" id="G8YVE3">
    <property type="interactions" value="631"/>
</dbReference>
<evidence type="ECO:0000256" key="4">
    <source>
        <dbReference type="ARBA" id="ARBA00004846"/>
    </source>
</evidence>
<dbReference type="InterPro" id="IPR002655">
    <property type="entry name" value="Acyl-CoA_oxidase_C"/>
</dbReference>
<comment type="similarity">
    <text evidence="5 12">Belongs to the acyl-CoA oxidase family.</text>
</comment>
<dbReference type="OrthoDB" id="538336at2759"/>
<comment type="catalytic activity">
    <reaction evidence="1">
        <text>a 2,3-saturated acyl-CoA + O2 = a (2E)-enoyl-CoA + H2O2</text>
        <dbReference type="Rhea" id="RHEA:38959"/>
        <dbReference type="ChEBI" id="CHEBI:15379"/>
        <dbReference type="ChEBI" id="CHEBI:16240"/>
        <dbReference type="ChEBI" id="CHEBI:58856"/>
        <dbReference type="ChEBI" id="CHEBI:65111"/>
        <dbReference type="EC" id="1.3.3.6"/>
    </reaction>
</comment>
<evidence type="ECO:0000313" key="19">
    <source>
        <dbReference type="EMBL" id="CCE72826.1"/>
    </source>
</evidence>
<proteinExistence type="inferred from homology"/>
<feature type="domain" description="Acyl-coenzyme A oxidase N-terminal" evidence="17">
    <location>
        <begin position="30"/>
        <end position="139"/>
    </location>
</feature>
<dbReference type="InterPro" id="IPR055060">
    <property type="entry name" value="ACOX_C_alpha1"/>
</dbReference>
<dbReference type="Gene3D" id="1.20.140.10">
    <property type="entry name" value="Butyryl-CoA Dehydrogenase, subunit A, domain 3"/>
    <property type="match status" value="2"/>
</dbReference>
<dbReference type="OMA" id="SINKRFA"/>
<dbReference type="Pfam" id="PF01756">
    <property type="entry name" value="ACOX"/>
    <property type="match status" value="1"/>
</dbReference>
<dbReference type="HOGENOM" id="CLU_014629_3_1_1"/>
<keyword evidence="7 12" id="KW-0274">FAD</keyword>
<feature type="domain" description="Acyl-CoA oxidase/dehydrogenase middle" evidence="16">
    <location>
        <begin position="153"/>
        <end position="262"/>
    </location>
</feature>
<evidence type="ECO:0000259" key="17">
    <source>
        <dbReference type="Pfam" id="PF14749"/>
    </source>
</evidence>
<dbReference type="SUPFAM" id="SSF56645">
    <property type="entry name" value="Acyl-CoA dehydrogenase NM domain-like"/>
    <property type="match status" value="1"/>
</dbReference>
<evidence type="ECO:0000256" key="5">
    <source>
        <dbReference type="ARBA" id="ARBA00006288"/>
    </source>
</evidence>
<dbReference type="FunFam" id="1.20.140.10:FF:000015">
    <property type="entry name" value="Acyl-coenzyme A oxidase"/>
    <property type="match status" value="1"/>
</dbReference>
<dbReference type="GO" id="GO:0005777">
    <property type="term" value="C:peroxisome"/>
    <property type="evidence" value="ECO:0007669"/>
    <property type="project" value="UniProtKB-SubCell"/>
</dbReference>
<dbReference type="UniPathway" id="UPA00661"/>
<feature type="active site" description="Proton acceptor" evidence="13">
    <location>
        <position position="452"/>
    </location>
</feature>
<dbReference type="Proteomes" id="UP000005222">
    <property type="component" value="Chromosome B"/>
</dbReference>
<evidence type="ECO:0000256" key="10">
    <source>
        <dbReference type="ARBA" id="ARBA00023098"/>
    </source>
</evidence>
<dbReference type="Proteomes" id="UP000005222">
    <property type="component" value="Chromosome A"/>
</dbReference>
<keyword evidence="21" id="KW-1185">Reference proteome</keyword>
<dbReference type="Gene3D" id="2.40.110.10">
    <property type="entry name" value="Butyryl-CoA Dehydrogenase, subunit A, domain 2"/>
    <property type="match status" value="1"/>
</dbReference>
<protein>
    <recommendedName>
        <fullName evidence="12">Acyl-coenzyme A oxidase</fullName>
    </recommendedName>
</protein>
<feature type="binding site" evidence="14">
    <location>
        <position position="196"/>
    </location>
    <ligand>
        <name>FAD</name>
        <dbReference type="ChEBI" id="CHEBI:57692"/>
    </ligand>
</feature>
<name>G8YVE3_PICSO</name>
<sequence>MSTKGVVSYSAAPNPAALLQKERENPSVDPVKMNYFLEGSKERSELIRSIVQQMERDPVLATNASYYHMTKDQERELTALKIGRLASYVETDNLDDFQRRLSIIGLFDPQVGTRLGINLGLFLSCIRGNGTAEQLQYWAFHKETVYIKGIYGCFGMTEMAHGSNVMGLETTATFDKENDEFIINTPHIGATKWWIGGAAHSSTHCTVYARLIVDGEDYGVKTFVVPLRDADHNLMPGVTVGDIGPKMGRDGIDNGWIQFSDVRIPRFFMLQKFCKVSRDGDVTLPPLEQLAYSALLGGRVMMVLDSYRMSARFVTVALRYAVGRRQFKPSDGSEESLETQLIDYPLHQRRLLPYLAQSYVISAAALKLETTIENTLNDLDAAVETDDLDGIMKSIDDMKSLFIDSSSLKATCTWLTAELIDQCRQTCGGHGYSSYSGFGKAYNDWVVQCTWEGDNTVLCISIGKPLVKHVMAVINDGKVVKGSSSFLTDVKDYLNDKPVITSVSDLSDLRKVLRAIEVLLMRLCYQASTVVKVNKGNFDYVGGEMLVIGKLKAHHYMLKEFIERVESIEDKSLVPHLLNLGRLYGASHVLDKFSGDFLAYSVLTTNVVSEMSGYFIPDMCKAIRPHCIMLSDSFQQSDMLINSSIGNYDGNIYENYFNTVKTNNPPSNMKAPYSAKFEALLNRASKEIRDRGEKSEEAAEILSK</sequence>
<evidence type="ECO:0000256" key="1">
    <source>
        <dbReference type="ARBA" id="ARBA00001201"/>
    </source>
</evidence>
<dbReference type="PANTHER" id="PTHR10909:SF352">
    <property type="entry name" value="ACYL-COENZYME A OXIDASE-LIKE PROTEIN"/>
    <property type="match status" value="1"/>
</dbReference>